<comment type="caution">
    <text evidence="1">The sequence shown here is derived from an EMBL/GenBank/DDBJ whole genome shotgun (WGS) entry which is preliminary data.</text>
</comment>
<dbReference type="EMBL" id="JANBUN010000113">
    <property type="protein sequence ID" value="KAJ2806763.1"/>
    <property type="molecule type" value="Genomic_DNA"/>
</dbReference>
<evidence type="ECO:0000313" key="1">
    <source>
        <dbReference type="EMBL" id="KAJ2806763.1"/>
    </source>
</evidence>
<dbReference type="Proteomes" id="UP001140087">
    <property type="component" value="Unassembled WGS sequence"/>
</dbReference>
<protein>
    <submittedName>
        <fullName evidence="1">Uncharacterized protein</fullName>
    </submittedName>
</protein>
<sequence length="323" mass="35588">MSFSSFVEQPLRTAWTVGGEVRETLFWACTSGAARAVVLMIPGSPGVADFYIDFCSAVHAQFAEHMDIVCVSHLGHTRFHDNHGTVHHAGQTHSLADQLANLLVVFDEIDAEYRRLDPPPQMLLCAHSVGCYFAQRLVELRPDRIDRVFGLFPAIDRIADTPRGRQLAPLFRPALRWVASGTVDVLRWLLPTGAICALAATADSLDRHSARLVVEKFLHGPCVHSVLAMAADELRVIGDLDENLYRTHGHKFVLYYGADDGWVPDACRRRMLDINTQVRVVSCERGISHAFVSVHSADMADIVVAMLAEQLAGTGCQPTHSGD</sequence>
<proteinExistence type="predicted"/>
<reference evidence="1" key="1">
    <citation type="submission" date="2022-07" db="EMBL/GenBank/DDBJ databases">
        <title>Phylogenomic reconstructions and comparative analyses of Kickxellomycotina fungi.</title>
        <authorList>
            <person name="Reynolds N.K."/>
            <person name="Stajich J.E."/>
            <person name="Barry K."/>
            <person name="Grigoriev I.V."/>
            <person name="Crous P."/>
            <person name="Smith M.E."/>
        </authorList>
    </citation>
    <scope>NUCLEOTIDE SEQUENCE</scope>
    <source>
        <strain evidence="1">BCRC 34780</strain>
    </source>
</reference>
<name>A0ACC1LEC9_9FUNG</name>
<keyword evidence="2" id="KW-1185">Reference proteome</keyword>
<gene>
    <name evidence="1" type="ORF">H4R21_000742</name>
</gene>
<accession>A0ACC1LEC9</accession>
<evidence type="ECO:0000313" key="2">
    <source>
        <dbReference type="Proteomes" id="UP001140087"/>
    </source>
</evidence>
<organism evidence="1 2">
    <name type="scientific">Coemansia helicoidea</name>
    <dbReference type="NCBI Taxonomy" id="1286919"/>
    <lineage>
        <taxon>Eukaryota</taxon>
        <taxon>Fungi</taxon>
        <taxon>Fungi incertae sedis</taxon>
        <taxon>Zoopagomycota</taxon>
        <taxon>Kickxellomycotina</taxon>
        <taxon>Kickxellomycetes</taxon>
        <taxon>Kickxellales</taxon>
        <taxon>Kickxellaceae</taxon>
        <taxon>Coemansia</taxon>
    </lineage>
</organism>